<evidence type="ECO:0000256" key="1">
    <source>
        <dbReference type="SAM" id="MobiDB-lite"/>
    </source>
</evidence>
<evidence type="ECO:0000259" key="3">
    <source>
        <dbReference type="Pfam" id="PF03724"/>
    </source>
</evidence>
<feature type="region of interest" description="Disordered" evidence="1">
    <location>
        <begin position="33"/>
        <end position="57"/>
    </location>
</feature>
<dbReference type="InterPro" id="IPR005184">
    <property type="entry name" value="DUF306_Meta_HslJ"/>
</dbReference>
<feature type="domain" description="DUF306" evidence="3">
    <location>
        <begin position="55"/>
        <end position="160"/>
    </location>
</feature>
<reference evidence="4 5" key="1">
    <citation type="submission" date="2023-03" db="EMBL/GenBank/DDBJ databases">
        <title>Isolation and description of six Streptomyces strains from soil environments, able to metabolize different microbial glucans.</title>
        <authorList>
            <person name="Widen T."/>
            <person name="Larsbrink J."/>
        </authorList>
    </citation>
    <scope>NUCLEOTIDE SEQUENCE [LARGE SCALE GENOMIC DNA]</scope>
    <source>
        <strain evidence="4 5">Mut1</strain>
    </source>
</reference>
<keyword evidence="2" id="KW-0732">Signal</keyword>
<dbReference type="PANTHER" id="PTHR35535:SF2">
    <property type="entry name" value="DUF306 DOMAIN-CONTAINING PROTEIN"/>
    <property type="match status" value="1"/>
</dbReference>
<dbReference type="Pfam" id="PF03724">
    <property type="entry name" value="META"/>
    <property type="match status" value="2"/>
</dbReference>
<dbReference type="InterPro" id="IPR053147">
    <property type="entry name" value="Hsp_HslJ-like"/>
</dbReference>
<feature type="chain" id="PRO_5046134181" evidence="2">
    <location>
        <begin position="33"/>
        <end position="288"/>
    </location>
</feature>
<accession>A0ABY9HMB7</accession>
<protein>
    <submittedName>
        <fullName evidence="4">META domain-containing protein</fullName>
    </submittedName>
</protein>
<dbReference type="Proteomes" id="UP001239522">
    <property type="component" value="Chromosome"/>
</dbReference>
<feature type="domain" description="DUF306" evidence="3">
    <location>
        <begin position="169"/>
        <end position="275"/>
    </location>
</feature>
<name>A0ABY9HMB7_9ACTN</name>
<evidence type="ECO:0000313" key="5">
    <source>
        <dbReference type="Proteomes" id="UP001239522"/>
    </source>
</evidence>
<proteinExistence type="predicted"/>
<dbReference type="RefSeq" id="WP_306055825.1">
    <property type="nucleotide sequence ID" value="NZ_CP120997.1"/>
</dbReference>
<keyword evidence="5" id="KW-1185">Reference proteome</keyword>
<gene>
    <name evidence="4" type="ORF">P8A18_17815</name>
</gene>
<evidence type="ECO:0000256" key="2">
    <source>
        <dbReference type="SAM" id="SignalP"/>
    </source>
</evidence>
<evidence type="ECO:0000313" key="4">
    <source>
        <dbReference type="EMBL" id="WLQ35173.1"/>
    </source>
</evidence>
<sequence length="288" mass="29576">MQLSTQPSTRRRHLAVGLLALLALTACGTESADGTGAGSSRAAPAGDSGSAQPAESLTGMRWNVDALTVDGRRTKAPAGAHLEIDTKGRAGGSYGCNRFTAQVRLDGDTLTVEQGMTTAMGCEPAVQRFESLLADAFKGRLTVTVKDKAVTLTTAKGDTITLTASRPVPLAGTDWRVTTLVTGTTASSVPSGTEGGARITFGRDGTVHGTLGCNTFRTTAEVSGSTITFGPLTATRKTCPDPDMRLEHAVREVLDGTSTTFAIDQRTLTLTTQGGDKGIGASAAEGNG</sequence>
<dbReference type="Gene3D" id="2.40.128.270">
    <property type="match status" value="2"/>
</dbReference>
<organism evidence="4 5">
    <name type="scientific">Streptomyces castrisilvae</name>
    <dbReference type="NCBI Taxonomy" id="3033811"/>
    <lineage>
        <taxon>Bacteria</taxon>
        <taxon>Bacillati</taxon>
        <taxon>Actinomycetota</taxon>
        <taxon>Actinomycetes</taxon>
        <taxon>Kitasatosporales</taxon>
        <taxon>Streptomycetaceae</taxon>
        <taxon>Streptomyces</taxon>
    </lineage>
</organism>
<feature type="signal peptide" evidence="2">
    <location>
        <begin position="1"/>
        <end position="32"/>
    </location>
</feature>
<dbReference type="PANTHER" id="PTHR35535">
    <property type="entry name" value="HEAT SHOCK PROTEIN HSLJ"/>
    <property type="match status" value="1"/>
</dbReference>
<dbReference type="InterPro" id="IPR038670">
    <property type="entry name" value="HslJ-like_sf"/>
</dbReference>
<dbReference type="EMBL" id="CP120997">
    <property type="protein sequence ID" value="WLQ35173.1"/>
    <property type="molecule type" value="Genomic_DNA"/>
</dbReference>